<keyword evidence="6 9" id="KW-1133">Transmembrane helix</keyword>
<dbReference type="PANTHER" id="PTHR48090">
    <property type="entry name" value="UNDECAPRENYL-PHOSPHATE 4-DEOXY-4-FORMAMIDO-L-ARABINOSE TRANSFERASE-RELATED"/>
    <property type="match status" value="1"/>
</dbReference>
<dbReference type="Pfam" id="PF00535">
    <property type="entry name" value="Glycos_transf_2"/>
    <property type="match status" value="1"/>
</dbReference>
<dbReference type="InterPro" id="IPR029044">
    <property type="entry name" value="Nucleotide-diphossugar_trans"/>
</dbReference>
<comment type="similarity">
    <text evidence="8">Belongs to the glycosyltransferase 2 family. GtrB subfamily.</text>
</comment>
<dbReference type="CDD" id="cd04187">
    <property type="entry name" value="DPM1_like_bac"/>
    <property type="match status" value="1"/>
</dbReference>
<evidence type="ECO:0000313" key="12">
    <source>
        <dbReference type="Proteomes" id="UP000027822"/>
    </source>
</evidence>
<keyword evidence="3" id="KW-0328">Glycosyltransferase</keyword>
<dbReference type="GO" id="GO:0016787">
    <property type="term" value="F:hydrolase activity"/>
    <property type="evidence" value="ECO:0007669"/>
    <property type="project" value="UniProtKB-KW"/>
</dbReference>
<dbReference type="InterPro" id="IPR050256">
    <property type="entry name" value="Glycosyltransferase_2"/>
</dbReference>
<evidence type="ECO:0000256" key="9">
    <source>
        <dbReference type="SAM" id="Phobius"/>
    </source>
</evidence>
<proteinExistence type="inferred from homology"/>
<dbReference type="GO" id="GO:0005886">
    <property type="term" value="C:plasma membrane"/>
    <property type="evidence" value="ECO:0007669"/>
    <property type="project" value="UniProtKB-SubCell"/>
</dbReference>
<keyword evidence="11" id="KW-0378">Hydrolase</keyword>
<evidence type="ECO:0000256" key="3">
    <source>
        <dbReference type="ARBA" id="ARBA00022676"/>
    </source>
</evidence>
<dbReference type="InterPro" id="IPR001173">
    <property type="entry name" value="Glyco_trans_2-like"/>
</dbReference>
<keyword evidence="12" id="KW-1185">Reference proteome</keyword>
<dbReference type="GO" id="GO:0016757">
    <property type="term" value="F:glycosyltransferase activity"/>
    <property type="evidence" value="ECO:0007669"/>
    <property type="project" value="UniProtKB-KW"/>
</dbReference>
<sequence>MVPAYNEQEVLHTLYDRLQSVIDRIPSYEFEILFINDGSTDATLYHIKELRKKDDRISYVNLSRNFGKEIAMIAGFDYVTGDAVIILDADLQDPPELIPEMIMHWEQGYDDVYAKRKNRAGETWLKKWTARTFYRMLQKITRIPIQENTGDFRLLDRRCVEALKQLRETQRYTKGMFSWIGYNKKEILFDRDARAAGETKWNYLKLFDLAIEGITSFTTAPLRLSALFGSMISLFAFIYMMIIIIKTLLFGEEVGGYPSLMTVILFLGGIQLLSLGIIGEYLGKVFNETKRRPLYFVDEYNNEKAQNHTQSHEREYSHTRG</sequence>
<dbReference type="FunFam" id="3.90.550.10:FF:000079">
    <property type="entry name" value="Probable glycosyl transferase"/>
    <property type="match status" value="1"/>
</dbReference>
<keyword evidence="7 9" id="KW-0472">Membrane</keyword>
<name>A0A073KA35_9BACI</name>
<evidence type="ECO:0000256" key="4">
    <source>
        <dbReference type="ARBA" id="ARBA00022679"/>
    </source>
</evidence>
<evidence type="ECO:0000256" key="6">
    <source>
        <dbReference type="ARBA" id="ARBA00022989"/>
    </source>
</evidence>
<comment type="subcellular location">
    <subcellularLocation>
        <location evidence="1">Cell membrane</location>
        <topology evidence="1">Multi-pass membrane protein</topology>
    </subcellularLocation>
</comment>
<dbReference type="Gene3D" id="3.90.550.10">
    <property type="entry name" value="Spore Coat Polysaccharide Biosynthesis Protein SpsA, Chain A"/>
    <property type="match status" value="1"/>
</dbReference>
<dbReference type="EMBL" id="JOTN01000009">
    <property type="protein sequence ID" value="KEK19143.1"/>
    <property type="molecule type" value="Genomic_DNA"/>
</dbReference>
<dbReference type="AlphaFoldDB" id="A0A073KA35"/>
<evidence type="ECO:0000256" key="2">
    <source>
        <dbReference type="ARBA" id="ARBA00022475"/>
    </source>
</evidence>
<evidence type="ECO:0000256" key="1">
    <source>
        <dbReference type="ARBA" id="ARBA00004651"/>
    </source>
</evidence>
<feature type="domain" description="Glycosyltransferase 2-like" evidence="10">
    <location>
        <begin position="2"/>
        <end position="161"/>
    </location>
</feature>
<evidence type="ECO:0000313" key="11">
    <source>
        <dbReference type="EMBL" id="KEK19143.1"/>
    </source>
</evidence>
<organism evidence="11 12">
    <name type="scientific">Bacillus manliponensis</name>
    <dbReference type="NCBI Taxonomy" id="574376"/>
    <lineage>
        <taxon>Bacteria</taxon>
        <taxon>Bacillati</taxon>
        <taxon>Bacillota</taxon>
        <taxon>Bacilli</taxon>
        <taxon>Bacillales</taxon>
        <taxon>Bacillaceae</taxon>
        <taxon>Bacillus</taxon>
        <taxon>Bacillus cereus group</taxon>
    </lineage>
</organism>
<evidence type="ECO:0000259" key="10">
    <source>
        <dbReference type="Pfam" id="PF00535"/>
    </source>
</evidence>
<reference evidence="11 12" key="1">
    <citation type="submission" date="2014-06" db="EMBL/GenBank/DDBJ databases">
        <title>Draft genome sequence of Bacillus manliponensis JCM 15802 (MCCC 1A00708).</title>
        <authorList>
            <person name="Lai Q."/>
            <person name="Liu Y."/>
            <person name="Shao Z."/>
        </authorList>
    </citation>
    <scope>NUCLEOTIDE SEQUENCE [LARGE SCALE GENOMIC DNA]</scope>
    <source>
        <strain evidence="11 12">JCM 15802</strain>
    </source>
</reference>
<evidence type="ECO:0000256" key="7">
    <source>
        <dbReference type="ARBA" id="ARBA00023136"/>
    </source>
</evidence>
<keyword evidence="5 9" id="KW-0812">Transmembrane</keyword>
<evidence type="ECO:0000256" key="5">
    <source>
        <dbReference type="ARBA" id="ARBA00022692"/>
    </source>
</evidence>
<dbReference type="PANTHER" id="PTHR48090:SF8">
    <property type="entry name" value="GLYCOSYLTRANSFERASE CSBB-RELATED"/>
    <property type="match status" value="1"/>
</dbReference>
<dbReference type="Proteomes" id="UP000027822">
    <property type="component" value="Unassembled WGS sequence"/>
</dbReference>
<accession>A0A073KA35</accession>
<feature type="transmembrane region" description="Helical" evidence="9">
    <location>
        <begin position="224"/>
        <end position="245"/>
    </location>
</feature>
<gene>
    <name evidence="11" type="ORF">BAMA_24340</name>
</gene>
<protein>
    <submittedName>
        <fullName evidence="11">Glycosyl hydrolase</fullName>
    </submittedName>
</protein>
<dbReference type="eggNOG" id="COG0463">
    <property type="taxonomic scope" value="Bacteria"/>
</dbReference>
<dbReference type="SUPFAM" id="SSF53448">
    <property type="entry name" value="Nucleotide-diphospho-sugar transferases"/>
    <property type="match status" value="1"/>
</dbReference>
<feature type="transmembrane region" description="Helical" evidence="9">
    <location>
        <begin position="257"/>
        <end position="282"/>
    </location>
</feature>
<keyword evidence="2" id="KW-1003">Cell membrane</keyword>
<comment type="caution">
    <text evidence="11">The sequence shown here is derived from an EMBL/GenBank/DDBJ whole genome shotgun (WGS) entry which is preliminary data.</text>
</comment>
<dbReference type="STRING" id="574376.BAMA_24340"/>
<keyword evidence="4" id="KW-0808">Transferase</keyword>
<evidence type="ECO:0000256" key="8">
    <source>
        <dbReference type="ARBA" id="ARBA00038152"/>
    </source>
</evidence>